<evidence type="ECO:0000256" key="2">
    <source>
        <dbReference type="SAM" id="Phobius"/>
    </source>
</evidence>
<feature type="compositionally biased region" description="Low complexity" evidence="1">
    <location>
        <begin position="261"/>
        <end position="271"/>
    </location>
</feature>
<sequence length="430" mass="48181">MRPGPFCSLPSEGEVSCVCVSLFLSMSGVVQFSAPSYSLSEISDYIGWSWCMWLILSRISETSVVTLSHMPAPKLGDNFGGLIFEDEPHKNINNNNGSRGCLSRVVLFKLLLTLGLFAFMALRPAQTVTLDPFESLQLSFCPSWVRGVDIVAPFPASEWVRAHKFRGQPVLAEEPQLFNVGYNVTLHNDYHTRTHVRSFHFAPESTFDVSFQADSNVRFMIMHPEVRHEGRRHSPRSEGHHRPHHGDRHGRHSNNTENSEETPAPSASAPAHESHQGAMSAEFKVSASGGRYDFIFSLPKNSSDQVRINIKIAASVRTLDTSRSCPIKSSLNQGQRHIRVRKEAAHHIVLAASPYARGSSIVYVRLAPRENKFVFVSGVLLFLYVVLRLVTRFLLAHSKRKEGKGCFWARLCGKKNQAQYSPLTQIETQN</sequence>
<keyword evidence="2" id="KW-0472">Membrane</keyword>
<gene>
    <name evidence="3" type="ORF">PROFUN_05522</name>
</gene>
<feature type="transmembrane region" description="Helical" evidence="2">
    <location>
        <begin position="373"/>
        <end position="395"/>
    </location>
</feature>
<evidence type="ECO:0000313" key="3">
    <source>
        <dbReference type="EMBL" id="PRP86381.1"/>
    </source>
</evidence>
<dbReference type="AlphaFoldDB" id="A0A2P6NQZ3"/>
<keyword evidence="4" id="KW-1185">Reference proteome</keyword>
<dbReference type="InParanoid" id="A0A2P6NQZ3"/>
<protein>
    <submittedName>
        <fullName evidence="3">Uncharacterized protein</fullName>
    </submittedName>
</protein>
<dbReference type="EMBL" id="MDYQ01000032">
    <property type="protein sequence ID" value="PRP86381.1"/>
    <property type="molecule type" value="Genomic_DNA"/>
</dbReference>
<feature type="region of interest" description="Disordered" evidence="1">
    <location>
        <begin position="227"/>
        <end position="280"/>
    </location>
</feature>
<dbReference type="Proteomes" id="UP000241769">
    <property type="component" value="Unassembled WGS sequence"/>
</dbReference>
<evidence type="ECO:0000256" key="1">
    <source>
        <dbReference type="SAM" id="MobiDB-lite"/>
    </source>
</evidence>
<comment type="caution">
    <text evidence="3">The sequence shown here is derived from an EMBL/GenBank/DDBJ whole genome shotgun (WGS) entry which is preliminary data.</text>
</comment>
<evidence type="ECO:0000313" key="4">
    <source>
        <dbReference type="Proteomes" id="UP000241769"/>
    </source>
</evidence>
<feature type="compositionally biased region" description="Basic residues" evidence="1">
    <location>
        <begin position="241"/>
        <end position="252"/>
    </location>
</feature>
<proteinExistence type="predicted"/>
<reference evidence="3 4" key="1">
    <citation type="journal article" date="2018" name="Genome Biol. Evol.">
        <title>Multiple Roots of Fruiting Body Formation in Amoebozoa.</title>
        <authorList>
            <person name="Hillmann F."/>
            <person name="Forbes G."/>
            <person name="Novohradska S."/>
            <person name="Ferling I."/>
            <person name="Riege K."/>
            <person name="Groth M."/>
            <person name="Westermann M."/>
            <person name="Marz M."/>
            <person name="Spaller T."/>
            <person name="Winckler T."/>
            <person name="Schaap P."/>
            <person name="Glockner G."/>
        </authorList>
    </citation>
    <scope>NUCLEOTIDE SEQUENCE [LARGE SCALE GENOMIC DNA]</scope>
    <source>
        <strain evidence="3 4">Jena</strain>
    </source>
</reference>
<accession>A0A2P6NQZ3</accession>
<keyword evidence="2" id="KW-0812">Transmembrane</keyword>
<organism evidence="3 4">
    <name type="scientific">Planoprotostelium fungivorum</name>
    <dbReference type="NCBI Taxonomy" id="1890364"/>
    <lineage>
        <taxon>Eukaryota</taxon>
        <taxon>Amoebozoa</taxon>
        <taxon>Evosea</taxon>
        <taxon>Variosea</taxon>
        <taxon>Cavosteliida</taxon>
        <taxon>Cavosteliaceae</taxon>
        <taxon>Planoprotostelium</taxon>
    </lineage>
</organism>
<keyword evidence="2" id="KW-1133">Transmembrane helix</keyword>
<name>A0A2P6NQZ3_9EUKA</name>